<dbReference type="RefSeq" id="WP_066398687.1">
    <property type="nucleotide sequence ID" value="NZ_CP015378.1"/>
</dbReference>
<dbReference type="InterPro" id="IPR029032">
    <property type="entry name" value="AhpD-like"/>
</dbReference>
<keyword evidence="2" id="KW-1185">Reference proteome</keyword>
<dbReference type="EMBL" id="CP015378">
    <property type="protein sequence ID" value="ANC78867.1"/>
    <property type="molecule type" value="Genomic_DNA"/>
</dbReference>
<dbReference type="KEGG" id="fpn:ABE65_019500"/>
<dbReference type="Gene3D" id="1.20.1290.10">
    <property type="entry name" value="AhpD-like"/>
    <property type="match status" value="1"/>
</dbReference>
<evidence type="ECO:0000313" key="2">
    <source>
        <dbReference type="Proteomes" id="UP000076623"/>
    </source>
</evidence>
<reference evidence="1 2" key="1">
    <citation type="submission" date="2016-04" db="EMBL/GenBank/DDBJ databases">
        <title>Complete genome sequence of Fictibacillus phosphorivorans G25-29, a strain toxic to nematodes.</title>
        <authorList>
            <person name="Zheng Z."/>
        </authorList>
    </citation>
    <scope>NUCLEOTIDE SEQUENCE [LARGE SCALE GENOMIC DNA]</scope>
    <source>
        <strain evidence="1 2">G25-29</strain>
    </source>
</reference>
<dbReference type="STRING" id="1221500.ABE65_019500"/>
<evidence type="ECO:0000313" key="1">
    <source>
        <dbReference type="EMBL" id="ANC78867.1"/>
    </source>
</evidence>
<protein>
    <submittedName>
        <fullName evidence="1">Uncharacterized protein</fullName>
    </submittedName>
</protein>
<organism evidence="1 2">
    <name type="scientific">Fictibacillus phosphorivorans</name>
    <dbReference type="NCBI Taxonomy" id="1221500"/>
    <lineage>
        <taxon>Bacteria</taxon>
        <taxon>Bacillati</taxon>
        <taxon>Bacillota</taxon>
        <taxon>Bacilli</taxon>
        <taxon>Bacillales</taxon>
        <taxon>Fictibacillaceae</taxon>
        <taxon>Fictibacillus</taxon>
    </lineage>
</organism>
<dbReference type="SUPFAM" id="SSF69118">
    <property type="entry name" value="AhpD-like"/>
    <property type="match status" value="1"/>
</dbReference>
<dbReference type="Proteomes" id="UP000076623">
    <property type="component" value="Chromosome"/>
</dbReference>
<name>A0A160IRF8_9BACL</name>
<accession>A0A160IRF8</accession>
<gene>
    <name evidence="1" type="ORF">ABE65_019500</name>
</gene>
<proteinExistence type="predicted"/>
<dbReference type="OrthoDB" id="1257571at2"/>
<sequence>MARLPEVDVEGTPFKKTLANAPGILDAFQQMDKALNDILEPGLMELLRLRAASNNGCDY</sequence>
<dbReference type="AlphaFoldDB" id="A0A160IRF8"/>